<dbReference type="InterPro" id="IPR018062">
    <property type="entry name" value="HTH_AraC-typ_CS"/>
</dbReference>
<dbReference type="InterPro" id="IPR020449">
    <property type="entry name" value="Tscrpt_reg_AraC-type_HTH"/>
</dbReference>
<dbReference type="PRINTS" id="PR00032">
    <property type="entry name" value="HTHARAC"/>
</dbReference>
<dbReference type="RefSeq" id="WP_069799721.1">
    <property type="nucleotide sequence ID" value="NZ_CP034157.1"/>
</dbReference>
<dbReference type="Proteomes" id="UP000095601">
    <property type="component" value="Unassembled WGS sequence"/>
</dbReference>
<dbReference type="InterPro" id="IPR009057">
    <property type="entry name" value="Homeodomain-like_sf"/>
</dbReference>
<feature type="domain" description="HTH araC/xylS-type" evidence="4">
    <location>
        <begin position="186"/>
        <end position="284"/>
    </location>
</feature>
<dbReference type="PANTHER" id="PTHR43280:SF27">
    <property type="entry name" value="TRANSCRIPTIONAL REGULATOR MTLR"/>
    <property type="match status" value="1"/>
</dbReference>
<dbReference type="GO" id="GO:0043565">
    <property type="term" value="F:sequence-specific DNA binding"/>
    <property type="evidence" value="ECO:0007669"/>
    <property type="project" value="InterPro"/>
</dbReference>
<evidence type="ECO:0000256" key="2">
    <source>
        <dbReference type="ARBA" id="ARBA00023125"/>
    </source>
</evidence>
<keyword evidence="2" id="KW-0238">DNA-binding</keyword>
<evidence type="ECO:0000313" key="6">
    <source>
        <dbReference type="Proteomes" id="UP000095601"/>
    </source>
</evidence>
<gene>
    <name evidence="5" type="ORF">BHF72_0337</name>
</gene>
<keyword evidence="6" id="KW-1185">Reference proteome</keyword>
<dbReference type="KEGG" id="cnr:EB819_11670"/>
<dbReference type="SUPFAM" id="SSF46689">
    <property type="entry name" value="Homeodomain-like"/>
    <property type="match status" value="2"/>
</dbReference>
<dbReference type="InterPro" id="IPR014710">
    <property type="entry name" value="RmlC-like_jellyroll"/>
</dbReference>
<dbReference type="SMART" id="SM00342">
    <property type="entry name" value="HTH_ARAC"/>
    <property type="match status" value="1"/>
</dbReference>
<keyword evidence="1" id="KW-0805">Transcription regulation</keyword>
<dbReference type="AlphaFoldDB" id="A0A1E5UCI7"/>
<keyword evidence="3" id="KW-0804">Transcription</keyword>
<dbReference type="PROSITE" id="PS51257">
    <property type="entry name" value="PROKAR_LIPOPROTEIN"/>
    <property type="match status" value="1"/>
</dbReference>
<dbReference type="PATRIC" id="fig|237258.4.peg.523"/>
<name>A0A1E5UCI7_9FLAO</name>
<protein>
    <submittedName>
        <fullName evidence="5">Helix-turn-helix domain protein</fullName>
    </submittedName>
</protein>
<evidence type="ECO:0000256" key="3">
    <source>
        <dbReference type="ARBA" id="ARBA00023163"/>
    </source>
</evidence>
<dbReference type="PROSITE" id="PS01124">
    <property type="entry name" value="HTH_ARAC_FAMILY_2"/>
    <property type="match status" value="1"/>
</dbReference>
<reference evidence="5 6" key="1">
    <citation type="submission" date="2016-09" db="EMBL/GenBank/DDBJ databases">
        <authorList>
            <person name="Capua I."/>
            <person name="De Benedictis P."/>
            <person name="Joannis T."/>
            <person name="Lombin L.H."/>
            <person name="Cattoli G."/>
        </authorList>
    </citation>
    <scope>NUCLEOTIDE SEQUENCE [LARGE SCALE GENOMIC DNA]</scope>
    <source>
        <strain evidence="5 6">NRS-1</strain>
    </source>
</reference>
<dbReference type="Pfam" id="PF12833">
    <property type="entry name" value="HTH_18"/>
    <property type="match status" value="1"/>
</dbReference>
<accession>A0A1E5UCI7</accession>
<sequence length="290" mass="33541">MKQTSPTYEAVNPNIGSSFSCFKFLQNENLKSNFWHYHPEIELVFVGGGSGKRQIGSTISYFTKGDLVLIGSNLPHCGLTNENTRNEYEIVVQFLPDFLGAHIWKTPEMKKITNLLDASKGGIVFGESVKKSLESKILEMYEATSLDKLIKFLEILNVLANTEDFKILNAGNFYIQTQVEDNERINLIFNHVKNKFKEQITLEEVANLANMTEPSFCRYFKKITNKTFTQFVNEYRIIHSMKLLAEKPLSINEICYESGFNNFSYFNKTFKEYTQKSPSQYRKEFKNIIE</sequence>
<dbReference type="Gene3D" id="2.60.120.10">
    <property type="entry name" value="Jelly Rolls"/>
    <property type="match status" value="1"/>
</dbReference>
<dbReference type="PANTHER" id="PTHR43280">
    <property type="entry name" value="ARAC-FAMILY TRANSCRIPTIONAL REGULATOR"/>
    <property type="match status" value="1"/>
</dbReference>
<organism evidence="5 6">
    <name type="scientific">Cloacibacterium normanense</name>
    <dbReference type="NCBI Taxonomy" id="237258"/>
    <lineage>
        <taxon>Bacteria</taxon>
        <taxon>Pseudomonadati</taxon>
        <taxon>Bacteroidota</taxon>
        <taxon>Flavobacteriia</taxon>
        <taxon>Flavobacteriales</taxon>
        <taxon>Weeksellaceae</taxon>
    </lineage>
</organism>
<dbReference type="InterPro" id="IPR018060">
    <property type="entry name" value="HTH_AraC"/>
</dbReference>
<evidence type="ECO:0000259" key="4">
    <source>
        <dbReference type="PROSITE" id="PS01124"/>
    </source>
</evidence>
<evidence type="ECO:0000313" key="5">
    <source>
        <dbReference type="EMBL" id="OEL10517.1"/>
    </source>
</evidence>
<dbReference type="PROSITE" id="PS00041">
    <property type="entry name" value="HTH_ARAC_FAMILY_1"/>
    <property type="match status" value="1"/>
</dbReference>
<dbReference type="EMBL" id="MKGI01000076">
    <property type="protein sequence ID" value="OEL10517.1"/>
    <property type="molecule type" value="Genomic_DNA"/>
</dbReference>
<dbReference type="SUPFAM" id="SSF51182">
    <property type="entry name" value="RmlC-like cupins"/>
    <property type="match status" value="1"/>
</dbReference>
<dbReference type="InterPro" id="IPR011051">
    <property type="entry name" value="RmlC_Cupin_sf"/>
</dbReference>
<dbReference type="OrthoDB" id="1410704at2"/>
<proteinExistence type="predicted"/>
<dbReference type="Gene3D" id="1.10.10.60">
    <property type="entry name" value="Homeodomain-like"/>
    <property type="match status" value="2"/>
</dbReference>
<comment type="caution">
    <text evidence="5">The sequence shown here is derived from an EMBL/GenBank/DDBJ whole genome shotgun (WGS) entry which is preliminary data.</text>
</comment>
<dbReference type="GO" id="GO:0003700">
    <property type="term" value="F:DNA-binding transcription factor activity"/>
    <property type="evidence" value="ECO:0007669"/>
    <property type="project" value="InterPro"/>
</dbReference>
<evidence type="ECO:0000256" key="1">
    <source>
        <dbReference type="ARBA" id="ARBA00023015"/>
    </source>
</evidence>
<dbReference type="STRING" id="237258.SAMN04489756_10440"/>